<proteinExistence type="inferred from homology"/>
<comment type="similarity">
    <text evidence="2 6">Belongs to the clathrin light chain family.</text>
</comment>
<dbReference type="GO" id="GO:0005198">
    <property type="term" value="F:structural molecule activity"/>
    <property type="evidence" value="ECO:0007669"/>
    <property type="project" value="InterPro"/>
</dbReference>
<gene>
    <name evidence="10" type="primary">LOC115888142</name>
</gene>
<evidence type="ECO:0000313" key="9">
    <source>
        <dbReference type="Proteomes" id="UP000504635"/>
    </source>
</evidence>
<dbReference type="KEGG" id="soy:115888142"/>
<feature type="region of interest" description="Disordered" evidence="8">
    <location>
        <begin position="96"/>
        <end position="117"/>
    </location>
</feature>
<dbReference type="GO" id="GO:0006886">
    <property type="term" value="P:intracellular protein transport"/>
    <property type="evidence" value="ECO:0007669"/>
    <property type="project" value="InterPro"/>
</dbReference>
<dbReference type="CTD" id="1178"/>
<dbReference type="AlphaFoldDB" id="A0A6J2YKC4"/>
<dbReference type="Proteomes" id="UP000504635">
    <property type="component" value="Unplaced"/>
</dbReference>
<dbReference type="GO" id="GO:0030130">
    <property type="term" value="C:clathrin coat of trans-Golgi network vesicle"/>
    <property type="evidence" value="ECO:0007669"/>
    <property type="project" value="InterPro"/>
</dbReference>
<evidence type="ECO:0000256" key="4">
    <source>
        <dbReference type="ARBA" id="ARBA00023176"/>
    </source>
</evidence>
<dbReference type="InParanoid" id="A0A6J2YKC4"/>
<sequence length="232" mass="26510">MSGFGDNFDQGDVDPAAEFLAREQDELAGLEDEVKPAAVVSSTLANGDDPSNSAGSFEMVENFDQEIKKEQDIDFDKKETYNDVFGVDSVQEYQDFGSGISPPVSLHQPREEPETIKKWREEQVKRLEEKDREEEKKKEELREIAKKELEDWYKNHEEIIAKTKAANRDAAKNAEKQFVAEDDEIQPGTEWERIAKLCDFNPKAKPGSKDVSRMRSLILQMKQNPVQIKNKA</sequence>
<protein>
    <recommendedName>
        <fullName evidence="6">Clathrin light chain</fullName>
    </recommendedName>
</protein>
<keyword evidence="9" id="KW-1185">Reference proteome</keyword>
<dbReference type="GO" id="GO:0030132">
    <property type="term" value="C:clathrin coat of coated pit"/>
    <property type="evidence" value="ECO:0007669"/>
    <property type="project" value="InterPro"/>
</dbReference>
<evidence type="ECO:0000256" key="2">
    <source>
        <dbReference type="ARBA" id="ARBA00005263"/>
    </source>
</evidence>
<dbReference type="GO" id="GO:0032050">
    <property type="term" value="F:clathrin heavy chain binding"/>
    <property type="evidence" value="ECO:0007669"/>
    <property type="project" value="TreeGrafter"/>
</dbReference>
<evidence type="ECO:0000256" key="8">
    <source>
        <dbReference type="SAM" id="MobiDB-lite"/>
    </source>
</evidence>
<name>A0A6J2YKC4_SITOR</name>
<dbReference type="FunCoup" id="A0A6J2YKC4">
    <property type="interactions" value="1548"/>
</dbReference>
<keyword evidence="4 6" id="KW-0168">Coated pit</keyword>
<dbReference type="GO" id="GO:0072583">
    <property type="term" value="P:clathrin-dependent endocytosis"/>
    <property type="evidence" value="ECO:0007669"/>
    <property type="project" value="TreeGrafter"/>
</dbReference>
<dbReference type="InterPro" id="IPR000996">
    <property type="entry name" value="Clathrin_L-chain"/>
</dbReference>
<reference evidence="10" key="1">
    <citation type="submission" date="2025-08" db="UniProtKB">
        <authorList>
            <consortium name="RefSeq"/>
        </authorList>
    </citation>
    <scope>IDENTIFICATION</scope>
    <source>
        <tissue evidence="10">Gonads</tissue>
    </source>
</reference>
<evidence type="ECO:0000256" key="3">
    <source>
        <dbReference type="ARBA" id="ARBA00023136"/>
    </source>
</evidence>
<dbReference type="GO" id="GO:0099631">
    <property type="term" value="C:postsynaptic endocytic zone cytoplasmic component"/>
    <property type="evidence" value="ECO:0007669"/>
    <property type="project" value="TreeGrafter"/>
</dbReference>
<evidence type="ECO:0000256" key="1">
    <source>
        <dbReference type="ARBA" id="ARBA00004180"/>
    </source>
</evidence>
<organism evidence="9 10">
    <name type="scientific">Sitophilus oryzae</name>
    <name type="common">Rice weevil</name>
    <name type="synonym">Curculio oryzae</name>
    <dbReference type="NCBI Taxonomy" id="7048"/>
    <lineage>
        <taxon>Eukaryota</taxon>
        <taxon>Metazoa</taxon>
        <taxon>Ecdysozoa</taxon>
        <taxon>Arthropoda</taxon>
        <taxon>Hexapoda</taxon>
        <taxon>Insecta</taxon>
        <taxon>Pterygota</taxon>
        <taxon>Neoptera</taxon>
        <taxon>Endopterygota</taxon>
        <taxon>Coleoptera</taxon>
        <taxon>Polyphaga</taxon>
        <taxon>Cucujiformia</taxon>
        <taxon>Curculionidae</taxon>
        <taxon>Dryophthorinae</taxon>
        <taxon>Sitophilus</taxon>
    </lineage>
</organism>
<comment type="function">
    <text evidence="6">Clathrin is the major protein of the polyhedral coat of coated pits and vesicles.</text>
</comment>
<dbReference type="PANTHER" id="PTHR10639">
    <property type="entry name" value="CLATHRIN LIGHT CHAIN"/>
    <property type="match status" value="1"/>
</dbReference>
<comment type="subcellular location">
    <subcellularLocation>
        <location evidence="1 6">Cytoplasmic vesicle membrane</location>
        <topology evidence="1 6">Peripheral membrane protein</topology>
        <orientation evidence="1 6">Cytoplasmic side</orientation>
    </subcellularLocation>
    <subcellularLocation>
        <location evidence="6">Membrane</location>
        <location evidence="6">Coated pit</location>
        <topology evidence="6">Peripheral membrane protein</topology>
        <orientation evidence="6">Cytoplasmic side</orientation>
    </subcellularLocation>
    <text evidence="6">Cytoplasmic face of coated pits and vesicles.</text>
</comment>
<evidence type="ECO:0000256" key="6">
    <source>
        <dbReference type="RuleBase" id="RU363137"/>
    </source>
</evidence>
<accession>A0A6J2YKC4</accession>
<dbReference type="PANTHER" id="PTHR10639:SF7">
    <property type="entry name" value="CLATHRIN LIGHT CHAIN"/>
    <property type="match status" value="1"/>
</dbReference>
<keyword evidence="3 6" id="KW-0472">Membrane</keyword>
<keyword evidence="5 6" id="KW-0968">Cytoplasmic vesicle</keyword>
<dbReference type="GO" id="GO:0030672">
    <property type="term" value="C:synaptic vesicle membrane"/>
    <property type="evidence" value="ECO:0007669"/>
    <property type="project" value="TreeGrafter"/>
</dbReference>
<dbReference type="Pfam" id="PF01086">
    <property type="entry name" value="Clathrin_lg_ch"/>
    <property type="match status" value="1"/>
</dbReference>
<keyword evidence="7" id="KW-0175">Coiled coil</keyword>
<feature type="compositionally biased region" description="Basic and acidic residues" evidence="8">
    <location>
        <begin position="108"/>
        <end position="117"/>
    </location>
</feature>
<evidence type="ECO:0000313" key="10">
    <source>
        <dbReference type="RefSeq" id="XP_030763594.1"/>
    </source>
</evidence>
<evidence type="ECO:0000256" key="5">
    <source>
        <dbReference type="ARBA" id="ARBA00023329"/>
    </source>
</evidence>
<dbReference type="RefSeq" id="XP_030763594.1">
    <property type="nucleotide sequence ID" value="XM_030907734.1"/>
</dbReference>
<dbReference type="OrthoDB" id="5512at2759"/>
<feature type="coiled-coil region" evidence="7">
    <location>
        <begin position="120"/>
        <end position="150"/>
    </location>
</feature>
<evidence type="ECO:0000256" key="7">
    <source>
        <dbReference type="SAM" id="Coils"/>
    </source>
</evidence>
<dbReference type="GeneID" id="115888142"/>